<dbReference type="EMBL" id="JW864899">
    <property type="protein sequence ID" value="AFO97416.1"/>
    <property type="molecule type" value="mRNA"/>
</dbReference>
<dbReference type="STRING" id="7868.ENSCMIP00000048576"/>
<keyword evidence="8 13" id="KW-0326">Glycosidase</keyword>
<dbReference type="EC" id="3.2.1.35" evidence="13"/>
<dbReference type="Gene3D" id="3.20.20.70">
    <property type="entry name" value="Aldolase class I"/>
    <property type="match status" value="1"/>
</dbReference>
<reference evidence="15" key="4">
    <citation type="submission" date="2025-05" db="UniProtKB">
        <authorList>
            <consortium name="Ensembl"/>
        </authorList>
    </citation>
    <scope>IDENTIFICATION</scope>
</reference>
<evidence type="ECO:0000256" key="13">
    <source>
        <dbReference type="RuleBase" id="RU610713"/>
    </source>
</evidence>
<evidence type="ECO:0000256" key="5">
    <source>
        <dbReference type="ARBA" id="ARBA00022525"/>
    </source>
</evidence>
<dbReference type="GO" id="GO:0004415">
    <property type="term" value="F:hyalurononglucosaminidase activity"/>
    <property type="evidence" value="ECO:0007669"/>
    <property type="project" value="UniProtKB-UniRule"/>
</dbReference>
<dbReference type="GO" id="GO:0005975">
    <property type="term" value="P:carbohydrate metabolic process"/>
    <property type="evidence" value="ECO:0007669"/>
    <property type="project" value="UniProtKB-UniRule"/>
</dbReference>
<evidence type="ECO:0000256" key="10">
    <source>
        <dbReference type="PIRSR" id="PIRSR038193-1"/>
    </source>
</evidence>
<dbReference type="OrthoDB" id="5796153at2759"/>
<dbReference type="PANTHER" id="PTHR11769">
    <property type="entry name" value="HYALURONIDASE"/>
    <property type="match status" value="1"/>
</dbReference>
<name>V9KHR2_CALMI</name>
<dbReference type="InterPro" id="IPR018155">
    <property type="entry name" value="Hyaluronidase"/>
</dbReference>
<dbReference type="InterPro" id="IPR017853">
    <property type="entry name" value="GH"/>
</dbReference>
<dbReference type="InterPro" id="IPR013785">
    <property type="entry name" value="Aldolase_TIM"/>
</dbReference>
<comment type="similarity">
    <text evidence="3 9 13">Belongs to the glycosyl hydrolase 56 family.</text>
</comment>
<reference evidence="14 16" key="3">
    <citation type="journal article" date="2014" name="Nature">
        <title>Elephant shark genome provides unique insights into gnathostome evolution.</title>
        <authorList>
            <consortium name="International Elephant Shark Genome Sequencing Consortium"/>
            <person name="Venkatesh B."/>
            <person name="Lee A.P."/>
            <person name="Ravi V."/>
            <person name="Maurya A.K."/>
            <person name="Lian M.M."/>
            <person name="Swann J.B."/>
            <person name="Ohta Y."/>
            <person name="Flajnik M.F."/>
            <person name="Sutoh Y."/>
            <person name="Kasahara M."/>
            <person name="Hoon S."/>
            <person name="Gangu V."/>
            <person name="Roy S.W."/>
            <person name="Irimia M."/>
            <person name="Korzh V."/>
            <person name="Kondrychyn I."/>
            <person name="Lim Z.W."/>
            <person name="Tay B.H."/>
            <person name="Tohari S."/>
            <person name="Kong K.W."/>
            <person name="Ho S."/>
            <person name="Lorente-Galdos B."/>
            <person name="Quilez J."/>
            <person name="Marques-Bonet T."/>
            <person name="Raney B.J."/>
            <person name="Ingham P.W."/>
            <person name="Tay A."/>
            <person name="Hillier L.W."/>
            <person name="Minx P."/>
            <person name="Boehm T."/>
            <person name="Wilson R.K."/>
            <person name="Brenner S."/>
            <person name="Warren W.C."/>
        </authorList>
    </citation>
    <scope>NUCLEOTIDE SEQUENCE</scope>
    <source>
        <tissue evidence="14">Brain</tissue>
    </source>
</reference>
<dbReference type="PIRSF" id="PIRSF038193">
    <property type="entry name" value="Hyaluronidase"/>
    <property type="match status" value="1"/>
</dbReference>
<evidence type="ECO:0000256" key="1">
    <source>
        <dbReference type="ARBA" id="ARBA00000251"/>
    </source>
</evidence>
<dbReference type="FunFam" id="3.20.20.70:FF:000065">
    <property type="entry name" value="Hyaluronidase"/>
    <property type="match status" value="1"/>
</dbReference>
<evidence type="ECO:0000256" key="2">
    <source>
        <dbReference type="ARBA" id="ARBA00004613"/>
    </source>
</evidence>
<sequence>MKPEAPLSLQRTSRHSFLEDKEFTANGNCTMSSTCIPRKMFTKQLSSATALLIVLQIACGQEFKQAKVPVLPYKPFIVVWNAPTEQCRLRYKVDLDLSIFDIASNSNETLSGSNITIFYHNQLGYYPYFTDSKTPVNGGIPQNKSLQDHLNKAKSDIEKSIPRKDFGGLGVIDWENWRPQWIRNWGHKNIYRKKSIGIERTLHPNWTEKKIKSEAKKKFENAGRNFLNATLNLAEKTRPKGLWGFYLFPDCYNHNYKTHPNKYNGKCPQIEHKRNDKLLWLWRESTALFPSIYLERQLKSSPKALKFVHYRVKEAMRIASMARSDYDLPVFVYARPFYAYRFEVLTKIDLVHTIGESAAMGAAGIVLWGNIDYARSKNHCLKVKKYIDGPLGHYVVNVTTATKLCSKTLCENHGRCVRKISDSRVFLHLSPSTFEIRTNADGVHPRFYVQGKLQSEDMKALKQSFACQCYQGWTGIACEVPLPEDPSAVKSDISLSEKASSAPPLPLLLFTLVAFLLVVQNLNF</sequence>
<comment type="catalytic activity">
    <reaction evidence="1 13">
        <text>Random hydrolysis of (1-&gt;4)-linkages between N-acetyl-beta-D-glucosamine and D-glucuronate residues in hyaluronate.</text>
        <dbReference type="EC" id="3.2.1.35"/>
    </reaction>
</comment>
<evidence type="ECO:0000313" key="14">
    <source>
        <dbReference type="EMBL" id="AFO97416.1"/>
    </source>
</evidence>
<keyword evidence="7 12" id="KW-1015">Disulfide bond</keyword>
<evidence type="ECO:0000256" key="7">
    <source>
        <dbReference type="ARBA" id="ARBA00023157"/>
    </source>
</evidence>
<dbReference type="RefSeq" id="XP_007896746.1">
    <property type="nucleotide sequence ID" value="XM_007898555.2"/>
</dbReference>
<dbReference type="GO" id="GO:0030214">
    <property type="term" value="P:hyaluronan catabolic process"/>
    <property type="evidence" value="ECO:0007669"/>
    <property type="project" value="TreeGrafter"/>
</dbReference>
<protein>
    <recommendedName>
        <fullName evidence="13">Hyaluronidase</fullName>
        <ecNumber evidence="13">3.2.1.35</ecNumber>
    </recommendedName>
</protein>
<evidence type="ECO:0000313" key="16">
    <source>
        <dbReference type="Proteomes" id="UP000314986"/>
    </source>
</evidence>
<dbReference type="AlphaFoldDB" id="V9KHR2"/>
<proteinExistence type="evidence at transcript level"/>
<keyword evidence="16" id="KW-1185">Reference proteome</keyword>
<feature type="glycosylation site" description="N-linked (GlcNAc...) asparagine" evidence="11">
    <location>
        <position position="397"/>
    </location>
</feature>
<feature type="disulfide bond" evidence="12">
    <location>
        <begin position="469"/>
        <end position="478"/>
    </location>
</feature>
<evidence type="ECO:0000256" key="9">
    <source>
        <dbReference type="PIRNR" id="PIRNR038193"/>
    </source>
</evidence>
<dbReference type="GO" id="GO:0031410">
    <property type="term" value="C:cytoplasmic vesicle"/>
    <property type="evidence" value="ECO:0007669"/>
    <property type="project" value="TreeGrafter"/>
</dbReference>
<dbReference type="Ensembl" id="ENSCMIT00000049252.1">
    <property type="protein sequence ID" value="ENSCMIP00000048576.1"/>
    <property type="gene ID" value="ENSCMIG00000019853.1"/>
</dbReference>
<accession>V9KHR2</accession>
<evidence type="ECO:0000313" key="15">
    <source>
        <dbReference type="Ensembl" id="ENSCMIP00000048576.1"/>
    </source>
</evidence>
<evidence type="ECO:0000256" key="12">
    <source>
        <dbReference type="PIRSR" id="PIRSR038193-3"/>
    </source>
</evidence>
<dbReference type="Pfam" id="PF01630">
    <property type="entry name" value="Glyco_hydro_56"/>
    <property type="match status" value="1"/>
</dbReference>
<feature type="disulfide bond" evidence="12">
    <location>
        <begin position="410"/>
        <end position="467"/>
    </location>
</feature>
<feature type="disulfide bond" evidence="12">
    <location>
        <begin position="405"/>
        <end position="416"/>
    </location>
</feature>
<keyword evidence="5" id="KW-0964">Secreted</keyword>
<comment type="subcellular location">
    <subcellularLocation>
        <location evidence="2">Secreted</location>
    </subcellularLocation>
</comment>
<feature type="disulfide bond" evidence="12">
    <location>
        <begin position="251"/>
        <end position="267"/>
    </location>
</feature>
<dbReference type="GeneTree" id="ENSGT01020000230364"/>
<evidence type="ECO:0000256" key="3">
    <source>
        <dbReference type="ARBA" id="ARBA00008871"/>
    </source>
</evidence>
<comment type="subunit">
    <text evidence="4">Monomer.</text>
</comment>
<dbReference type="GeneID" id="103181838"/>
<feature type="disulfide bond" evidence="12">
    <location>
        <begin position="87"/>
        <end position="380"/>
    </location>
</feature>
<reference evidence="16" key="1">
    <citation type="journal article" date="2006" name="Science">
        <title>Ancient noncoding elements conserved in the human genome.</title>
        <authorList>
            <person name="Venkatesh B."/>
            <person name="Kirkness E.F."/>
            <person name="Loh Y.H."/>
            <person name="Halpern A.L."/>
            <person name="Lee A.P."/>
            <person name="Johnson J."/>
            <person name="Dandona N."/>
            <person name="Viswanathan L.D."/>
            <person name="Tay A."/>
            <person name="Venter J.C."/>
            <person name="Strausberg R.L."/>
            <person name="Brenner S."/>
        </authorList>
    </citation>
    <scope>NUCLEOTIDE SEQUENCE [LARGE SCALE GENOMIC DNA]</scope>
</reference>
<dbReference type="SUPFAM" id="SSF51445">
    <property type="entry name" value="(Trans)glycosidases"/>
    <property type="match status" value="1"/>
</dbReference>
<keyword evidence="6 13" id="KW-0378">Hydrolase</keyword>
<dbReference type="OMA" id="VYCEIPQ"/>
<gene>
    <name evidence="15" type="primary">hyal6</name>
</gene>
<reference evidence="16" key="2">
    <citation type="journal article" date="2007" name="PLoS Biol.">
        <title>Survey sequencing and comparative analysis of the elephant shark (Callorhinchus milii) genome.</title>
        <authorList>
            <person name="Venkatesh B."/>
            <person name="Kirkness E.F."/>
            <person name="Loh Y.H."/>
            <person name="Halpern A.L."/>
            <person name="Lee A.P."/>
            <person name="Johnson J."/>
            <person name="Dandona N."/>
            <person name="Viswanathan L.D."/>
            <person name="Tay A."/>
            <person name="Venter J.C."/>
            <person name="Strausberg R.L."/>
            <person name="Brenner S."/>
        </authorList>
    </citation>
    <scope>NUCLEOTIDE SEQUENCE [LARGE SCALE GENOMIC DNA]</scope>
</reference>
<dbReference type="Proteomes" id="UP000314986">
    <property type="component" value="Unassembled WGS sequence"/>
</dbReference>
<dbReference type="KEGG" id="cmk:103181838"/>
<dbReference type="PANTHER" id="PTHR11769:SF9">
    <property type="entry name" value="HYALURONIDASE"/>
    <property type="match status" value="1"/>
</dbReference>
<feature type="active site" description="Proton donor" evidence="10">
    <location>
        <position position="175"/>
    </location>
</feature>
<evidence type="ECO:0000256" key="4">
    <source>
        <dbReference type="ARBA" id="ARBA00011245"/>
    </source>
</evidence>
<dbReference type="PRINTS" id="PR00846">
    <property type="entry name" value="GLHYDRLASE56"/>
</dbReference>
<dbReference type="GO" id="GO:0005576">
    <property type="term" value="C:extracellular region"/>
    <property type="evidence" value="ECO:0007669"/>
    <property type="project" value="UniProtKB-SubCell"/>
</dbReference>
<evidence type="ECO:0000256" key="11">
    <source>
        <dbReference type="PIRSR" id="PIRSR038193-2"/>
    </source>
</evidence>
<organism evidence="14">
    <name type="scientific">Callorhinchus milii</name>
    <name type="common">Ghost shark</name>
    <dbReference type="NCBI Taxonomy" id="7868"/>
    <lineage>
        <taxon>Eukaryota</taxon>
        <taxon>Metazoa</taxon>
        <taxon>Chordata</taxon>
        <taxon>Craniata</taxon>
        <taxon>Vertebrata</taxon>
        <taxon>Chondrichthyes</taxon>
        <taxon>Holocephali</taxon>
        <taxon>Chimaeriformes</taxon>
        <taxon>Callorhinchidae</taxon>
        <taxon>Callorhinchus</taxon>
    </lineage>
</organism>
<evidence type="ECO:0000256" key="6">
    <source>
        <dbReference type="ARBA" id="ARBA00022801"/>
    </source>
</evidence>
<evidence type="ECO:0000256" key="8">
    <source>
        <dbReference type="ARBA" id="ARBA00023295"/>
    </source>
</evidence>